<dbReference type="Pfam" id="PF01138">
    <property type="entry name" value="RNase_PH"/>
    <property type="match status" value="2"/>
</dbReference>
<feature type="compositionally biased region" description="Basic and acidic residues" evidence="9">
    <location>
        <begin position="739"/>
        <end position="772"/>
    </location>
</feature>
<evidence type="ECO:0000256" key="5">
    <source>
        <dbReference type="ARBA" id="ARBA00022723"/>
    </source>
</evidence>
<evidence type="ECO:0000256" key="2">
    <source>
        <dbReference type="ARBA" id="ARBA00022490"/>
    </source>
</evidence>
<dbReference type="NCBIfam" id="TIGR02696">
    <property type="entry name" value="pppGpp_PNP"/>
    <property type="match status" value="1"/>
</dbReference>
<dbReference type="InterPro" id="IPR012162">
    <property type="entry name" value="PNPase"/>
</dbReference>
<keyword evidence="4 8" id="KW-0548">Nucleotidyltransferase</keyword>
<dbReference type="RefSeq" id="WP_058236432.1">
    <property type="nucleotide sequence ID" value="NZ_LT629792.1"/>
</dbReference>
<dbReference type="NCBIfam" id="NF008805">
    <property type="entry name" value="PRK11824.1"/>
    <property type="match status" value="1"/>
</dbReference>
<dbReference type="InterPro" id="IPR004087">
    <property type="entry name" value="KH_dom"/>
</dbReference>
<comment type="cofactor">
    <cofactor evidence="8">
        <name>Mg(2+)</name>
        <dbReference type="ChEBI" id="CHEBI:18420"/>
    </cofactor>
</comment>
<comment type="catalytic activity">
    <reaction evidence="8">
        <text>RNA(n+1) + phosphate = RNA(n) + a ribonucleoside 5'-diphosphate</text>
        <dbReference type="Rhea" id="RHEA:22096"/>
        <dbReference type="Rhea" id="RHEA-COMP:14527"/>
        <dbReference type="Rhea" id="RHEA-COMP:17342"/>
        <dbReference type="ChEBI" id="CHEBI:43474"/>
        <dbReference type="ChEBI" id="CHEBI:57930"/>
        <dbReference type="ChEBI" id="CHEBI:140395"/>
        <dbReference type="EC" id="2.7.7.8"/>
    </reaction>
</comment>
<dbReference type="InterPro" id="IPR015848">
    <property type="entry name" value="PNPase_PH_RNA-bd_bac/org-type"/>
</dbReference>
<feature type="region of interest" description="Disordered" evidence="9">
    <location>
        <begin position="733"/>
        <end position="806"/>
    </location>
</feature>
<proteinExistence type="inferred from homology"/>
<dbReference type="InterPro" id="IPR014069">
    <property type="entry name" value="GPSI/PNP"/>
</dbReference>
<comment type="subcellular location">
    <subcellularLocation>
        <location evidence="8">Cytoplasm</location>
    </subcellularLocation>
</comment>
<dbReference type="EC" id="2.7.7.8" evidence="8"/>
<dbReference type="SUPFAM" id="SSF54791">
    <property type="entry name" value="Eukaryotic type KH-domain (KH-domain type I)"/>
    <property type="match status" value="1"/>
</dbReference>
<sequence>MMEGEEITAAEAIIDNGKFGKRTVRFETGLLAQQAAGSTLAYLDDETVVLSTTTAGKNPKDQFDFFPLTVDVEERSYAAGRIPGSFFRREGRAGTEAILAARLIDRPLRPGFVKGLRNEVQIIETVLAVHPDDAYDVLAINAASMSTQIAGLPFTGPIGGTRLALIDDQWVAFPRWSELQRSVFNIVVAGRIVTNEDGTDDVAIMMVEAGGGENEWELIQNGATAPTEDVVADGLEAAKPFIRALCEAQMKVAEKASKETGEFELFLDYTDEEYDALEKQVGDKLAEALKTEGKLARDEAVDAVRDEALAALEEQFPEGEKDLKAAFRALEKKTIRERTLREGIRMDGRNPREIRSLFAEVGLLPRVHGSALFQRGETQILGVTTLAMLRMEQQLDNLSPITSKRYMHQYNFPPFSTGDTGRVGSPKRREIGHGDLAERALKPVLPTREEFPYAIRQVSEALGSNGSTSMGSVCASTLSLLQAGVPLRAPVAGIAMGLMTGEIDGEQKAVTLTDILGAEDGFGDMDFKVAGTSEFITALQLDTKLDGIDSQLLRSALAQARDARLAILKLIHDAIDGPDEMSANAPRIITVQVPVDKIGEVIGPKGKMINQIQDETGAEVVIEDDGTVFISSSDGASAEAARTMVNQIANPQMPEVGERFVGTVVKTTSFGAFVSLTPGKDGLLHISQVRRLVGGKRIESVDDVLQVGQQIEVEIAEIGDRGKLSLHAVVDGEAAEFEPEPRKDKSGQSDKDQDDRSERSGRGRGRGRGERRQRTRTRRHHNDEGGSHDADSKDQSDSTDSSDDAE</sequence>
<dbReference type="InterPro" id="IPR036456">
    <property type="entry name" value="PNPase_PH_RNA-bd_sf"/>
</dbReference>
<dbReference type="SUPFAM" id="SSF46915">
    <property type="entry name" value="Polynucleotide phosphorylase/guanosine pentaphosphate synthase (PNPase/GPSI), domain 3"/>
    <property type="match status" value="1"/>
</dbReference>
<dbReference type="SUPFAM" id="SSF50249">
    <property type="entry name" value="Nucleic acid-binding proteins"/>
    <property type="match status" value="1"/>
</dbReference>
<keyword evidence="12" id="KW-1185">Reference proteome</keyword>
<feature type="binding site" evidence="8">
    <location>
        <position position="520"/>
    </location>
    <ligand>
        <name>Mg(2+)</name>
        <dbReference type="ChEBI" id="CHEBI:18420"/>
    </ligand>
</feature>
<dbReference type="Pfam" id="PF00575">
    <property type="entry name" value="S1"/>
    <property type="match status" value="1"/>
</dbReference>
<evidence type="ECO:0000256" key="3">
    <source>
        <dbReference type="ARBA" id="ARBA00022679"/>
    </source>
</evidence>
<dbReference type="NCBIfam" id="TIGR03591">
    <property type="entry name" value="polynuc_phos"/>
    <property type="match status" value="1"/>
</dbReference>
<dbReference type="SUPFAM" id="SSF55666">
    <property type="entry name" value="Ribonuclease PH domain 2-like"/>
    <property type="match status" value="2"/>
</dbReference>
<dbReference type="Proteomes" id="UP000198976">
    <property type="component" value="Chromosome I"/>
</dbReference>
<keyword evidence="6 8" id="KW-0460">Magnesium</keyword>
<feature type="compositionally biased region" description="Basic and acidic residues" evidence="9">
    <location>
        <begin position="781"/>
        <end position="796"/>
    </location>
</feature>
<evidence type="ECO:0000313" key="11">
    <source>
        <dbReference type="EMBL" id="SDT90776.1"/>
    </source>
</evidence>
<evidence type="ECO:0000256" key="1">
    <source>
        <dbReference type="ARBA" id="ARBA00007404"/>
    </source>
</evidence>
<evidence type="ECO:0000313" key="12">
    <source>
        <dbReference type="Proteomes" id="UP000198976"/>
    </source>
</evidence>
<protein>
    <recommendedName>
        <fullName evidence="8">Polyribonucleotide nucleotidyltransferase</fullName>
        <ecNumber evidence="8">2.7.7.8</ecNumber>
    </recommendedName>
    <alternativeName>
        <fullName evidence="8">Polynucleotide phosphorylase</fullName>
        <shortName evidence="8">PNPase</shortName>
    </alternativeName>
</protein>
<keyword evidence="5 8" id="KW-0479">Metal-binding</keyword>
<comment type="similarity">
    <text evidence="1 8">Belongs to the polyribonucleotide nucleotidyltransferase family.</text>
</comment>
<dbReference type="SMART" id="SM00316">
    <property type="entry name" value="S1"/>
    <property type="match status" value="1"/>
</dbReference>
<dbReference type="Pfam" id="PF00013">
    <property type="entry name" value="KH_1"/>
    <property type="match status" value="1"/>
</dbReference>
<reference evidence="11 12" key="1">
    <citation type="submission" date="2016-10" db="EMBL/GenBank/DDBJ databases">
        <authorList>
            <person name="Varghese N."/>
            <person name="Submissions S."/>
        </authorList>
    </citation>
    <scope>NUCLEOTIDE SEQUENCE [LARGE SCALE GENOMIC DNA]</scope>
    <source>
        <strain evidence="11 12">DSM 9169</strain>
    </source>
</reference>
<dbReference type="InterPro" id="IPR004088">
    <property type="entry name" value="KH_dom_type_1"/>
</dbReference>
<dbReference type="Gene3D" id="3.30.230.70">
    <property type="entry name" value="GHMP Kinase, N-terminal domain"/>
    <property type="match status" value="2"/>
</dbReference>
<dbReference type="PANTHER" id="PTHR11252:SF0">
    <property type="entry name" value="POLYRIBONUCLEOTIDE NUCLEOTIDYLTRANSFERASE 1, MITOCHONDRIAL"/>
    <property type="match status" value="1"/>
</dbReference>
<dbReference type="InterPro" id="IPR003029">
    <property type="entry name" value="S1_domain"/>
</dbReference>
<evidence type="ECO:0000256" key="8">
    <source>
        <dbReference type="HAMAP-Rule" id="MF_01595"/>
    </source>
</evidence>
<dbReference type="Gene3D" id="2.40.50.140">
    <property type="entry name" value="Nucleic acid-binding proteins"/>
    <property type="match status" value="1"/>
</dbReference>
<dbReference type="EMBL" id="LT629792">
    <property type="protein sequence ID" value="SDT90776.1"/>
    <property type="molecule type" value="Genomic_DNA"/>
</dbReference>
<dbReference type="InterPro" id="IPR027408">
    <property type="entry name" value="PNPase/RNase_PH_dom_sf"/>
</dbReference>
<gene>
    <name evidence="8" type="primary">pnp</name>
    <name evidence="11" type="ORF">SAMN04489714_0780</name>
</gene>
<keyword evidence="3 8" id="KW-0808">Transferase</keyword>
<dbReference type="PIRSF" id="PIRSF005499">
    <property type="entry name" value="PNPase"/>
    <property type="match status" value="1"/>
</dbReference>
<evidence type="ECO:0000259" key="10">
    <source>
        <dbReference type="PROSITE" id="PS50126"/>
    </source>
</evidence>
<feature type="binding site" evidence="8">
    <location>
        <position position="526"/>
    </location>
    <ligand>
        <name>Mg(2+)</name>
        <dbReference type="ChEBI" id="CHEBI:18420"/>
    </ligand>
</feature>
<dbReference type="InterPro" id="IPR001247">
    <property type="entry name" value="ExoRNase_PH_dom1"/>
</dbReference>
<organism evidence="11 12">
    <name type="scientific">Schaalia radingae</name>
    <dbReference type="NCBI Taxonomy" id="131110"/>
    <lineage>
        <taxon>Bacteria</taxon>
        <taxon>Bacillati</taxon>
        <taxon>Actinomycetota</taxon>
        <taxon>Actinomycetes</taxon>
        <taxon>Actinomycetales</taxon>
        <taxon>Actinomycetaceae</taxon>
        <taxon>Schaalia</taxon>
    </lineage>
</organism>
<keyword evidence="2 8" id="KW-0963">Cytoplasm</keyword>
<dbReference type="CDD" id="cd02393">
    <property type="entry name" value="KH-I_PNPase"/>
    <property type="match status" value="1"/>
</dbReference>
<dbReference type="Pfam" id="PF03726">
    <property type="entry name" value="PNPase"/>
    <property type="match status" value="1"/>
</dbReference>
<dbReference type="CDD" id="cd11364">
    <property type="entry name" value="RNase_PH_PNPase_2"/>
    <property type="match status" value="1"/>
</dbReference>
<dbReference type="Gene3D" id="3.30.1370.10">
    <property type="entry name" value="K Homology domain, type 1"/>
    <property type="match status" value="1"/>
</dbReference>
<dbReference type="InterPro" id="IPR036612">
    <property type="entry name" value="KH_dom_type_1_sf"/>
</dbReference>
<name>A0ABY0V6K9_9ACTO</name>
<dbReference type="InterPro" id="IPR036345">
    <property type="entry name" value="ExoRNase_PH_dom2_sf"/>
</dbReference>
<dbReference type="InterPro" id="IPR020568">
    <property type="entry name" value="Ribosomal_Su5_D2-typ_SF"/>
</dbReference>
<evidence type="ECO:0000256" key="9">
    <source>
        <dbReference type="SAM" id="MobiDB-lite"/>
    </source>
</evidence>
<evidence type="ECO:0000256" key="6">
    <source>
        <dbReference type="ARBA" id="ARBA00022842"/>
    </source>
</evidence>
<keyword evidence="7 8" id="KW-0694">RNA-binding</keyword>
<comment type="function">
    <text evidence="8">Involved in mRNA degradation. Catalyzes the phosphorolysis of single-stranded polyribonucleotides processively in the 3'- to 5'-direction.</text>
</comment>
<dbReference type="HAMAP" id="MF_01595">
    <property type="entry name" value="PNPase"/>
    <property type="match status" value="1"/>
</dbReference>
<dbReference type="InterPro" id="IPR012340">
    <property type="entry name" value="NA-bd_OB-fold"/>
</dbReference>
<dbReference type="SUPFAM" id="SSF54211">
    <property type="entry name" value="Ribosomal protein S5 domain 2-like"/>
    <property type="match status" value="2"/>
</dbReference>
<evidence type="ECO:0000256" key="7">
    <source>
        <dbReference type="ARBA" id="ARBA00022884"/>
    </source>
</evidence>
<feature type="domain" description="S1 motif" evidence="10">
    <location>
        <begin position="657"/>
        <end position="729"/>
    </location>
</feature>
<accession>A0ABY0V6K9</accession>
<dbReference type="PROSITE" id="PS50084">
    <property type="entry name" value="KH_TYPE_1"/>
    <property type="match status" value="1"/>
</dbReference>
<dbReference type="PANTHER" id="PTHR11252">
    <property type="entry name" value="POLYRIBONUCLEOTIDE NUCLEOTIDYLTRANSFERASE"/>
    <property type="match status" value="1"/>
</dbReference>
<dbReference type="SMART" id="SM00322">
    <property type="entry name" value="KH"/>
    <property type="match status" value="1"/>
</dbReference>
<evidence type="ECO:0000256" key="4">
    <source>
        <dbReference type="ARBA" id="ARBA00022695"/>
    </source>
</evidence>
<dbReference type="PROSITE" id="PS50126">
    <property type="entry name" value="S1"/>
    <property type="match status" value="1"/>
</dbReference>